<dbReference type="Gene3D" id="3.40.50.1000">
    <property type="entry name" value="HAD superfamily/HAD-like"/>
    <property type="match status" value="2"/>
</dbReference>
<organism evidence="7 8">
    <name type="scientific">Verticillium longisporum</name>
    <name type="common">Verticillium dahliae var. longisporum</name>
    <dbReference type="NCBI Taxonomy" id="100787"/>
    <lineage>
        <taxon>Eukaryota</taxon>
        <taxon>Fungi</taxon>
        <taxon>Dikarya</taxon>
        <taxon>Ascomycota</taxon>
        <taxon>Pezizomycotina</taxon>
        <taxon>Sordariomycetes</taxon>
        <taxon>Hypocreomycetidae</taxon>
        <taxon>Glomerellales</taxon>
        <taxon>Plectosphaerellaceae</taxon>
        <taxon>Verticillium</taxon>
    </lineage>
</organism>
<dbReference type="Pfam" id="PF13242">
    <property type="entry name" value="Hydrolase_like"/>
    <property type="match status" value="1"/>
</dbReference>
<dbReference type="Gene3D" id="1.20.5.170">
    <property type="match status" value="1"/>
</dbReference>
<feature type="region of interest" description="Disordered" evidence="5">
    <location>
        <begin position="326"/>
        <end position="362"/>
    </location>
</feature>
<evidence type="ECO:0000256" key="2">
    <source>
        <dbReference type="ARBA" id="ARBA00050247"/>
    </source>
</evidence>
<dbReference type="GO" id="GO:0005737">
    <property type="term" value="C:cytoplasm"/>
    <property type="evidence" value="ECO:0007669"/>
    <property type="project" value="TreeGrafter"/>
</dbReference>
<dbReference type="InterPro" id="IPR046347">
    <property type="entry name" value="bZIP_sf"/>
</dbReference>
<dbReference type="NCBIfam" id="TIGR01460">
    <property type="entry name" value="HAD-SF-IIA"/>
    <property type="match status" value="1"/>
</dbReference>
<dbReference type="PROSITE" id="PS50217">
    <property type="entry name" value="BZIP"/>
    <property type="match status" value="1"/>
</dbReference>
<dbReference type="NCBIfam" id="TIGR01452">
    <property type="entry name" value="PGP_euk"/>
    <property type="match status" value="1"/>
</dbReference>
<feature type="compositionally biased region" description="Basic and acidic residues" evidence="5">
    <location>
        <begin position="681"/>
        <end position="695"/>
    </location>
</feature>
<accession>A0A0G4M3H0</accession>
<dbReference type="GO" id="GO:0004035">
    <property type="term" value="F:alkaline phosphatase activity"/>
    <property type="evidence" value="ECO:0007669"/>
    <property type="project" value="UniProtKB-ARBA"/>
</dbReference>
<dbReference type="PANTHER" id="PTHR19288:SF46">
    <property type="entry name" value="HALOACID DEHALOGENASE-LIKE HYDROLASE DOMAIN-CONTAINING PROTEIN 2"/>
    <property type="match status" value="1"/>
</dbReference>
<dbReference type="EC" id="3.1.3.41" evidence="3"/>
<sequence>MSSKYLSGDKAALQEFLNKFDTFLIDCDGVLWSGDHLFDGVPEAIDYLHSQGKRTIFVTNNSTKSRADYHKKFQKLSIKCTSEDVFGSAYSASIYISRILRRPADKPKVFVLGESGIEDELRAENVPFVGGTDPGLRRDVTPADFAALADGSALDPEVGVVLAGLDFHVNYLKLATAYQYLRRGAVFLATNCDSTLPMNGSFFPGAGSVGVPLVNMIGRQPLELGKPSQAMMDAVTGRFHLDRARTCMIGDRLNTDIKFGIEGKLGGTLAVLTGVNTKADWEAEDAMAVPAYYVDVAMTTNQPQNVDNFDSLIDLSEYDTMPAYASPSLSPSAGKNSFPSRPSVSSIQTPTVPSTAQPSLSGPSHQYELYKQQTGIVPGALASTLAVNQANSHISGYNSGYGMEFLNNVSPADDMFDFNAAPSAHSHSQGSGSLDMDMDFDSPPESQYFFPGTESTINPNAIGGQESPVLPSQSGNVGRLWPGMHTQAAALAKAQAQQRAQQQMIQSQQQQRQQSQPQQTRPRTKSAQPTDPIVEQKITQLLNSMRNKSASEDDGSMPMLNISRPKKDEDDMDEDERLLASEEGKKLSSKERRQLRNKVSARAFRSRRKEYITQLEAEIANKVTENGDLRLQNHALMEENKRLSDLTRMLLTSPSFSTFLDHLSNNPQAIPQQPVQVPVKPEQRQSEKAQAHKDSNPYAAQQSQQQQIGMAMIPEQNMDLSMLNLNNDSFNFQPQVYAVLETPEMPATIDAEILSGKTSNFVGEAFESDDDKVELPMIESPKMNAAPAVLEKTPEPEQTYDDDFENDPEFALYHTTPASSATAPVELDTDGLSHIDIFGGIESEKVLARYELVDATEEEETSLVAIARVQRISAGLEPVLARLERLCL</sequence>
<dbReference type="Proteomes" id="UP000044602">
    <property type="component" value="Unassembled WGS sequence"/>
</dbReference>
<evidence type="ECO:0000313" key="7">
    <source>
        <dbReference type="EMBL" id="CRK28816.1"/>
    </source>
</evidence>
<dbReference type="InterPro" id="IPR006357">
    <property type="entry name" value="HAD-SF_hydro_IIA"/>
</dbReference>
<dbReference type="SUPFAM" id="SSF56784">
    <property type="entry name" value="HAD-like"/>
    <property type="match status" value="1"/>
</dbReference>
<evidence type="ECO:0000256" key="4">
    <source>
        <dbReference type="ARBA" id="ARBA00069197"/>
    </source>
</evidence>
<gene>
    <name evidence="7" type="ORF">BN1708_004797</name>
</gene>
<feature type="compositionally biased region" description="Low complexity" evidence="5">
    <location>
        <begin position="487"/>
        <end position="519"/>
    </location>
</feature>
<dbReference type="SMART" id="SM00338">
    <property type="entry name" value="BRLZ"/>
    <property type="match status" value="1"/>
</dbReference>
<evidence type="ECO:0000256" key="1">
    <source>
        <dbReference type="ARBA" id="ARBA00022801"/>
    </source>
</evidence>
<dbReference type="GO" id="GO:0008967">
    <property type="term" value="F:phosphoglycolate phosphatase activity"/>
    <property type="evidence" value="ECO:0007669"/>
    <property type="project" value="TreeGrafter"/>
</dbReference>
<evidence type="ECO:0000259" key="6">
    <source>
        <dbReference type="PROSITE" id="PS50217"/>
    </source>
</evidence>
<protein>
    <recommendedName>
        <fullName evidence="4">4-nitrophenylphosphatase</fullName>
        <ecNumber evidence="3">3.1.3.41</ecNumber>
    </recommendedName>
</protein>
<comment type="catalytic activity">
    <reaction evidence="2">
        <text>4-nitrophenyl phosphate + H2O = 4-nitrophenol + phosphate + H(+)</text>
        <dbReference type="Rhea" id="RHEA:21664"/>
        <dbReference type="ChEBI" id="CHEBI:15377"/>
        <dbReference type="ChEBI" id="CHEBI:15378"/>
        <dbReference type="ChEBI" id="CHEBI:43474"/>
        <dbReference type="ChEBI" id="CHEBI:57917"/>
        <dbReference type="ChEBI" id="CHEBI:61146"/>
        <dbReference type="EC" id="3.1.3.41"/>
    </reaction>
</comment>
<dbReference type="PANTHER" id="PTHR19288">
    <property type="entry name" value="4-NITROPHENYLPHOSPHATASE-RELATED"/>
    <property type="match status" value="1"/>
</dbReference>
<dbReference type="InterPro" id="IPR023214">
    <property type="entry name" value="HAD_sf"/>
</dbReference>
<keyword evidence="1" id="KW-0378">Hydrolase</keyword>
<evidence type="ECO:0000256" key="5">
    <source>
        <dbReference type="SAM" id="MobiDB-lite"/>
    </source>
</evidence>
<dbReference type="EMBL" id="CVQH01020862">
    <property type="protein sequence ID" value="CRK28816.1"/>
    <property type="molecule type" value="Genomic_DNA"/>
</dbReference>
<feature type="region of interest" description="Disordered" evidence="5">
    <location>
        <begin position="664"/>
        <end position="702"/>
    </location>
</feature>
<dbReference type="FunFam" id="3.40.50.1000:FF:000039">
    <property type="entry name" value="Phosphoglycolate phosphatase"/>
    <property type="match status" value="1"/>
</dbReference>
<keyword evidence="8" id="KW-1185">Reference proteome</keyword>
<feature type="domain" description="BZIP" evidence="6">
    <location>
        <begin position="587"/>
        <end position="650"/>
    </location>
</feature>
<reference evidence="7 8" key="1">
    <citation type="submission" date="2015-05" db="EMBL/GenBank/DDBJ databases">
        <authorList>
            <person name="Wang D.B."/>
            <person name="Wang M."/>
        </authorList>
    </citation>
    <scope>NUCLEOTIDE SEQUENCE [LARGE SCALE GENOMIC DNA]</scope>
    <source>
        <strain evidence="7">VL1</strain>
    </source>
</reference>
<dbReference type="InterPro" id="IPR004827">
    <property type="entry name" value="bZIP"/>
</dbReference>
<dbReference type="STRING" id="100787.A0A0G4M3H0"/>
<dbReference type="InterPro" id="IPR036412">
    <property type="entry name" value="HAD-like_sf"/>
</dbReference>
<feature type="compositionally biased region" description="Polar residues" evidence="5">
    <location>
        <begin position="334"/>
        <end position="362"/>
    </location>
</feature>
<dbReference type="Pfam" id="PF00170">
    <property type="entry name" value="bZIP_1"/>
    <property type="match status" value="1"/>
</dbReference>
<feature type="compositionally biased region" description="Basic and acidic residues" evidence="5">
    <location>
        <begin position="577"/>
        <end position="594"/>
    </location>
</feature>
<dbReference type="Pfam" id="PF13344">
    <property type="entry name" value="Hydrolase_6"/>
    <property type="match status" value="1"/>
</dbReference>
<evidence type="ECO:0000256" key="3">
    <source>
        <dbReference type="ARBA" id="ARBA00066659"/>
    </source>
</evidence>
<name>A0A0G4M3H0_VERLO</name>
<evidence type="ECO:0000313" key="8">
    <source>
        <dbReference type="Proteomes" id="UP000044602"/>
    </source>
</evidence>
<dbReference type="GO" id="GO:0003700">
    <property type="term" value="F:DNA-binding transcription factor activity"/>
    <property type="evidence" value="ECO:0007669"/>
    <property type="project" value="InterPro"/>
</dbReference>
<dbReference type="InterPro" id="IPR006349">
    <property type="entry name" value="PGP_euk"/>
</dbReference>
<feature type="region of interest" description="Disordered" evidence="5">
    <location>
        <begin position="458"/>
        <end position="533"/>
    </location>
</feature>
<dbReference type="FunFam" id="1.20.5.170:FF:000031">
    <property type="entry name" value="BZIP transcription factor (MeaB)"/>
    <property type="match status" value="1"/>
</dbReference>
<dbReference type="SUPFAM" id="SSF57959">
    <property type="entry name" value="Leucine zipper domain"/>
    <property type="match status" value="1"/>
</dbReference>
<feature type="region of interest" description="Disordered" evidence="5">
    <location>
        <begin position="547"/>
        <end position="594"/>
    </location>
</feature>
<proteinExistence type="predicted"/>
<dbReference type="AlphaFoldDB" id="A0A0G4M3H0"/>
<feature type="compositionally biased region" description="Low complexity" evidence="5">
    <location>
        <begin position="667"/>
        <end position="680"/>
    </location>
</feature>
<dbReference type="CDD" id="cd14810">
    <property type="entry name" value="bZIP_u1"/>
    <property type="match status" value="1"/>
</dbReference>